<accession>A0AAW5B1N6</accession>
<dbReference type="AlphaFoldDB" id="A0AAW5B1N6"/>
<dbReference type="EMBL" id="JAIFZM010000002">
    <property type="protein sequence ID" value="MCG3418207.1"/>
    <property type="molecule type" value="Genomic_DNA"/>
</dbReference>
<dbReference type="RefSeq" id="WP_249226049.1">
    <property type="nucleotide sequence ID" value="NZ_JAIFZM010000002.1"/>
</dbReference>
<feature type="transmembrane region" description="Helical" evidence="6">
    <location>
        <begin position="46"/>
        <end position="64"/>
    </location>
</feature>
<keyword evidence="4 6" id="KW-1133">Transmembrane helix</keyword>
<proteinExistence type="predicted"/>
<dbReference type="PANTHER" id="PTHR36115:SF9">
    <property type="entry name" value="LMO1584 PROTEIN"/>
    <property type="match status" value="1"/>
</dbReference>
<keyword evidence="2" id="KW-1003">Cell membrane</keyword>
<keyword evidence="5 6" id="KW-0472">Membrane</keyword>
<feature type="domain" description="RDD" evidence="7">
    <location>
        <begin position="6"/>
        <end position="130"/>
    </location>
</feature>
<evidence type="ECO:0000256" key="2">
    <source>
        <dbReference type="ARBA" id="ARBA00022475"/>
    </source>
</evidence>
<evidence type="ECO:0000256" key="6">
    <source>
        <dbReference type="SAM" id="Phobius"/>
    </source>
</evidence>
<evidence type="ECO:0000256" key="3">
    <source>
        <dbReference type="ARBA" id="ARBA00022692"/>
    </source>
</evidence>
<evidence type="ECO:0000313" key="8">
    <source>
        <dbReference type="EMBL" id="MCG3418207.1"/>
    </source>
</evidence>
<dbReference type="Proteomes" id="UP001199631">
    <property type="component" value="Unassembled WGS sequence"/>
</dbReference>
<reference evidence="8 9" key="1">
    <citation type="journal article" date="2022" name="Evol. Bioinform. Online">
        <title>Draft Genome Sequence of Oceanobacillus jordanicus Strain GSFE11, a Halotolerant Plant Growth-Promoting Bacterial Endophyte Isolated From the Jordan Valley.</title>
        <authorList>
            <person name="Alhindi T."/>
            <person name="Albdaiwi R."/>
        </authorList>
    </citation>
    <scope>NUCLEOTIDE SEQUENCE [LARGE SCALE GENOMIC DNA]</scope>
    <source>
        <strain evidence="8 9">GSFE11</strain>
    </source>
</reference>
<evidence type="ECO:0000256" key="5">
    <source>
        <dbReference type="ARBA" id="ARBA00023136"/>
    </source>
</evidence>
<evidence type="ECO:0000256" key="1">
    <source>
        <dbReference type="ARBA" id="ARBA00004651"/>
    </source>
</evidence>
<dbReference type="InterPro" id="IPR051791">
    <property type="entry name" value="Pra-immunoreactive"/>
</dbReference>
<dbReference type="PANTHER" id="PTHR36115">
    <property type="entry name" value="PROLINE-RICH ANTIGEN HOMOLOG-RELATED"/>
    <property type="match status" value="1"/>
</dbReference>
<dbReference type="Pfam" id="PF06271">
    <property type="entry name" value="RDD"/>
    <property type="match status" value="1"/>
</dbReference>
<comment type="subcellular location">
    <subcellularLocation>
        <location evidence="1">Cell membrane</location>
        <topology evidence="1">Multi-pass membrane protein</topology>
    </subcellularLocation>
</comment>
<dbReference type="GO" id="GO:0005886">
    <property type="term" value="C:plasma membrane"/>
    <property type="evidence" value="ECO:0007669"/>
    <property type="project" value="UniProtKB-SubCell"/>
</dbReference>
<dbReference type="InterPro" id="IPR010432">
    <property type="entry name" value="RDD"/>
</dbReference>
<evidence type="ECO:0000256" key="4">
    <source>
        <dbReference type="ARBA" id="ARBA00022989"/>
    </source>
</evidence>
<organism evidence="8 9">
    <name type="scientific">Oceanobacillus jordanicus</name>
    <dbReference type="NCBI Taxonomy" id="2867266"/>
    <lineage>
        <taxon>Bacteria</taxon>
        <taxon>Bacillati</taxon>
        <taxon>Bacillota</taxon>
        <taxon>Bacilli</taxon>
        <taxon>Bacillales</taxon>
        <taxon>Bacillaceae</taxon>
        <taxon>Oceanobacillus</taxon>
    </lineage>
</organism>
<keyword evidence="3 6" id="KW-0812">Transmembrane</keyword>
<keyword evidence="9" id="KW-1185">Reference proteome</keyword>
<protein>
    <submittedName>
        <fullName evidence="8">RDD family protein</fullName>
    </submittedName>
</protein>
<name>A0AAW5B1N6_9BACI</name>
<feature type="transmembrane region" description="Helical" evidence="6">
    <location>
        <begin position="84"/>
        <end position="115"/>
    </location>
</feature>
<comment type="caution">
    <text evidence="8">The sequence shown here is derived from an EMBL/GenBank/DDBJ whole genome shotgun (WGS) entry which is preliminary data.</text>
</comment>
<feature type="transmembrane region" description="Helical" evidence="6">
    <location>
        <begin position="12"/>
        <end position="34"/>
    </location>
</feature>
<evidence type="ECO:0000313" key="9">
    <source>
        <dbReference type="Proteomes" id="UP001199631"/>
    </source>
</evidence>
<gene>
    <name evidence="8" type="ORF">K3T81_03495</name>
</gene>
<evidence type="ECO:0000259" key="7">
    <source>
        <dbReference type="Pfam" id="PF06271"/>
    </source>
</evidence>
<sequence length="136" mass="15457">MTNGKTAGFQVRFIALFIDFIICTIGIGLLSLLLYGQFFASDQHFITDYLGVLYSILLPVIWQGRTVGKRFYHIRIMKTNGENVTLITMLIRTIVGNLIYLLSFGICFIISAFMVGMREDNRSIHDLIAGTYVTYK</sequence>